<feature type="chain" id="PRO_5020042001" evidence="2">
    <location>
        <begin position="24"/>
        <end position="68"/>
    </location>
</feature>
<keyword evidence="2" id="KW-0732">Signal</keyword>
<sequence length="68" mass="7870">MKLLWYLISLINILLILFIDSKSDNVNSADVGSIFMNNTTTSKKQLRQIILFTIVIFFILTVMNVLYL</sequence>
<geneLocation type="plastid" evidence="3"/>
<dbReference type="EMBL" id="MK814632">
    <property type="protein sequence ID" value="QCI05547.1"/>
    <property type="molecule type" value="Genomic_DNA"/>
</dbReference>
<organism evidence="3">
    <name type="scientific">Crouania attenuata</name>
    <dbReference type="NCBI Taxonomy" id="42002"/>
    <lineage>
        <taxon>Eukaryota</taxon>
        <taxon>Rhodophyta</taxon>
        <taxon>Florideophyceae</taxon>
        <taxon>Rhodymeniophycidae</taxon>
        <taxon>Ceramiales</taxon>
        <taxon>Callithamniaceae</taxon>
        <taxon>Crouania</taxon>
    </lineage>
</organism>
<keyword evidence="1" id="KW-0472">Membrane</keyword>
<evidence type="ECO:0000256" key="1">
    <source>
        <dbReference type="SAM" id="Phobius"/>
    </source>
</evidence>
<keyword evidence="1" id="KW-1133">Transmembrane helix</keyword>
<feature type="transmembrane region" description="Helical" evidence="1">
    <location>
        <begin position="47"/>
        <end position="67"/>
    </location>
</feature>
<feature type="signal peptide" evidence="2">
    <location>
        <begin position="1"/>
        <end position="23"/>
    </location>
</feature>
<evidence type="ECO:0000313" key="3">
    <source>
        <dbReference type="EMBL" id="QCI05547.1"/>
    </source>
</evidence>
<reference evidence="3" key="1">
    <citation type="journal article" date="2019" name="Mol. Phylogenet. Evol.">
        <title>Morphological evolution and classification of the red algal order Ceramiales inferred using plastid phylogenomics.</title>
        <authorList>
            <person name="Diaz-Tapia P."/>
            <person name="Pasella M.M."/>
            <person name="Verbruggen H."/>
            <person name="Maggs C.A."/>
        </authorList>
    </citation>
    <scope>NUCLEOTIDE SEQUENCE</scope>
    <source>
        <strain evidence="3">PD2952</strain>
    </source>
</reference>
<reference evidence="3" key="2">
    <citation type="submission" date="2019-04" db="EMBL/GenBank/DDBJ databases">
        <authorList>
            <person name="Pasella M."/>
        </authorList>
    </citation>
    <scope>NUCLEOTIDE SEQUENCE</scope>
    <source>
        <strain evidence="3">PD2952</strain>
    </source>
</reference>
<keyword evidence="1" id="KW-0812">Transmembrane</keyword>
<evidence type="ECO:0000256" key="2">
    <source>
        <dbReference type="SAM" id="SignalP"/>
    </source>
</evidence>
<keyword evidence="3" id="KW-0934">Plastid</keyword>
<gene>
    <name evidence="3" type="primary">secg</name>
</gene>
<proteinExistence type="predicted"/>
<accession>A0A4D6WPH6</accession>
<protein>
    <submittedName>
        <fullName evidence="3">Preprotein-translocase subunit g</fullName>
    </submittedName>
</protein>
<name>A0A4D6WPH6_9FLOR</name>
<dbReference type="AlphaFoldDB" id="A0A4D6WPH6"/>